<proteinExistence type="predicted"/>
<dbReference type="Proteomes" id="UP001530293">
    <property type="component" value="Unassembled WGS sequence"/>
</dbReference>
<feature type="region of interest" description="Disordered" evidence="1">
    <location>
        <begin position="169"/>
        <end position="203"/>
    </location>
</feature>
<gene>
    <name evidence="2" type="ORF">ACHAWU_008487</name>
</gene>
<evidence type="ECO:0000313" key="2">
    <source>
        <dbReference type="EMBL" id="KAL3757326.1"/>
    </source>
</evidence>
<evidence type="ECO:0000256" key="1">
    <source>
        <dbReference type="SAM" id="MobiDB-lite"/>
    </source>
</evidence>
<dbReference type="AlphaFoldDB" id="A0ABD3M5K7"/>
<feature type="compositionally biased region" description="Basic and acidic residues" evidence="1">
    <location>
        <begin position="103"/>
        <end position="121"/>
    </location>
</feature>
<dbReference type="EMBL" id="JALLBG020000268">
    <property type="protein sequence ID" value="KAL3757326.1"/>
    <property type="molecule type" value="Genomic_DNA"/>
</dbReference>
<protein>
    <submittedName>
        <fullName evidence="2">Uncharacterized protein</fullName>
    </submittedName>
</protein>
<feature type="compositionally biased region" description="Basic residues" evidence="1">
    <location>
        <begin position="93"/>
        <end position="102"/>
    </location>
</feature>
<accession>A0ABD3M5K7</accession>
<keyword evidence="3" id="KW-1185">Reference proteome</keyword>
<reference evidence="2 3" key="1">
    <citation type="submission" date="2024-10" db="EMBL/GenBank/DDBJ databases">
        <title>Updated reference genomes for cyclostephanoid diatoms.</title>
        <authorList>
            <person name="Roberts W.R."/>
            <person name="Alverson A.J."/>
        </authorList>
    </citation>
    <scope>NUCLEOTIDE SEQUENCE [LARGE SCALE GENOMIC DNA]</scope>
    <source>
        <strain evidence="2 3">AJA232-27</strain>
    </source>
</reference>
<name>A0ABD3M5K7_9STRA</name>
<comment type="caution">
    <text evidence="2">The sequence shown here is derived from an EMBL/GenBank/DDBJ whole genome shotgun (WGS) entry which is preliminary data.</text>
</comment>
<evidence type="ECO:0000313" key="3">
    <source>
        <dbReference type="Proteomes" id="UP001530293"/>
    </source>
</evidence>
<feature type="compositionally biased region" description="Low complexity" evidence="1">
    <location>
        <begin position="181"/>
        <end position="198"/>
    </location>
</feature>
<sequence>MAPLSTTRTLFELRVGSAHTIEVLLQIRLQDINWWNSNLHEHECQLYKLIGRRVLPCDDACRTEIEADRARMREAKEGQGGLKKTTDKETNNGRKRRGAGKKKGADEPTKQKRRKNAIDAKNDNEEAKLKLLRATTGTWLMGKSIQICYMMEDIDQSTEETLFFRQKETANVDDSDDNKKSANSNQSSANQQSSSAKNECAADDDDDKVVPLAAFRTWKKLPKRLNVWAFQFDPKNPTDLSLSEGGGFPRPELLPMADIFRSFGD</sequence>
<organism evidence="2 3">
    <name type="scientific">Discostella pseudostelligera</name>
    <dbReference type="NCBI Taxonomy" id="259834"/>
    <lineage>
        <taxon>Eukaryota</taxon>
        <taxon>Sar</taxon>
        <taxon>Stramenopiles</taxon>
        <taxon>Ochrophyta</taxon>
        <taxon>Bacillariophyta</taxon>
        <taxon>Coscinodiscophyceae</taxon>
        <taxon>Thalassiosirophycidae</taxon>
        <taxon>Stephanodiscales</taxon>
        <taxon>Stephanodiscaceae</taxon>
        <taxon>Discostella</taxon>
    </lineage>
</organism>
<feature type="region of interest" description="Disordered" evidence="1">
    <location>
        <begin position="72"/>
        <end position="121"/>
    </location>
</feature>